<evidence type="ECO:0000256" key="26">
    <source>
        <dbReference type="ARBA" id="ARBA00074669"/>
    </source>
</evidence>
<dbReference type="SMART" id="SM00490">
    <property type="entry name" value="HELICc"/>
    <property type="match status" value="1"/>
</dbReference>
<dbReference type="FunFam" id="3.40.50.300:FF:000885">
    <property type="entry name" value="DNA polymerase theta"/>
    <property type="match status" value="1"/>
</dbReference>
<evidence type="ECO:0000256" key="3">
    <source>
        <dbReference type="ARBA" id="ARBA00004286"/>
    </source>
</evidence>
<evidence type="ECO:0000256" key="24">
    <source>
        <dbReference type="ARBA" id="ARBA00049244"/>
    </source>
</evidence>
<evidence type="ECO:0000256" key="16">
    <source>
        <dbReference type="ARBA" id="ARBA00022840"/>
    </source>
</evidence>
<evidence type="ECO:0000256" key="25">
    <source>
        <dbReference type="ARBA" id="ARBA00062978"/>
    </source>
</evidence>
<keyword evidence="18" id="KW-0007">Acetylation</keyword>
<protein>
    <recommendedName>
        <fullName evidence="26">DNA polymerase theta</fullName>
        <ecNumber evidence="6">2.7.7.49</ecNumber>
        <ecNumber evidence="5">2.7.7.7</ecNumber>
        <ecNumber evidence="7">3.6.4.12</ecNumber>
    </recommendedName>
    <alternativeName>
        <fullName evidence="27">DNA polymerase eta</fullName>
    </alternativeName>
</protein>
<dbReference type="FunFam" id="3.40.50.300:FF:000753">
    <property type="entry name" value="Polymerase (DNA directed), theta"/>
    <property type="match status" value="1"/>
</dbReference>
<evidence type="ECO:0000256" key="18">
    <source>
        <dbReference type="ARBA" id="ARBA00022990"/>
    </source>
</evidence>
<evidence type="ECO:0000256" key="21">
    <source>
        <dbReference type="ARBA" id="ARBA00023268"/>
    </source>
</evidence>
<feature type="compositionally biased region" description="Polar residues" evidence="28">
    <location>
        <begin position="1229"/>
        <end position="1243"/>
    </location>
</feature>
<keyword evidence="9" id="KW-0597">Phosphoprotein</keyword>
<dbReference type="STRING" id="7998.ENSIPUP00000001473"/>
<keyword evidence="12" id="KW-0547">Nucleotide-binding</keyword>
<dbReference type="CTD" id="10721"/>
<feature type="region of interest" description="Disordered" evidence="28">
    <location>
        <begin position="1463"/>
        <end position="1505"/>
    </location>
</feature>
<evidence type="ECO:0000256" key="19">
    <source>
        <dbReference type="ARBA" id="ARBA00023204"/>
    </source>
</evidence>
<dbReference type="CDD" id="cd08638">
    <property type="entry name" value="DNA_pol_A_theta"/>
    <property type="match status" value="1"/>
</dbReference>
<dbReference type="EC" id="3.6.4.12" evidence="7"/>
<evidence type="ECO:0000256" key="27">
    <source>
        <dbReference type="ARBA" id="ARBA00078930"/>
    </source>
</evidence>
<dbReference type="PROSITE" id="PS00447">
    <property type="entry name" value="DNA_POLYMERASE_A"/>
    <property type="match status" value="1"/>
</dbReference>
<dbReference type="Gene3D" id="1.10.150.20">
    <property type="entry name" value="5' to 3' exonuclease, C-terminal subdomain"/>
    <property type="match status" value="1"/>
</dbReference>
<feature type="compositionally biased region" description="Basic and acidic residues" evidence="28">
    <location>
        <begin position="1470"/>
        <end position="1487"/>
    </location>
</feature>
<dbReference type="PRINTS" id="PR00868">
    <property type="entry name" value="DNAPOLI"/>
</dbReference>
<dbReference type="InterPro" id="IPR014001">
    <property type="entry name" value="Helicase_ATP-bd"/>
</dbReference>
<evidence type="ECO:0000256" key="11">
    <source>
        <dbReference type="ARBA" id="ARBA00022695"/>
    </source>
</evidence>
<keyword evidence="15" id="KW-0347">Helicase</keyword>
<dbReference type="SUPFAM" id="SSF52540">
    <property type="entry name" value="P-loop containing nucleoside triphosphate hydrolases"/>
    <property type="match status" value="2"/>
</dbReference>
<dbReference type="GO" id="GO:0005524">
    <property type="term" value="F:ATP binding"/>
    <property type="evidence" value="ECO:0007669"/>
    <property type="project" value="UniProtKB-KW"/>
</dbReference>
<dbReference type="InterPro" id="IPR002298">
    <property type="entry name" value="DNA_polymerase_A"/>
</dbReference>
<comment type="catalytic activity">
    <reaction evidence="24">
        <text>DNA(n) + a 2'-deoxyribonucleoside 5'-triphosphate = DNA(n+1) + diphosphate</text>
        <dbReference type="Rhea" id="RHEA:22508"/>
        <dbReference type="Rhea" id="RHEA-COMP:17339"/>
        <dbReference type="Rhea" id="RHEA-COMP:17340"/>
        <dbReference type="ChEBI" id="CHEBI:33019"/>
        <dbReference type="ChEBI" id="CHEBI:61560"/>
        <dbReference type="ChEBI" id="CHEBI:173112"/>
        <dbReference type="EC" id="2.7.7.7"/>
    </reaction>
</comment>
<dbReference type="GO" id="GO:0016787">
    <property type="term" value="F:hydrolase activity"/>
    <property type="evidence" value="ECO:0007669"/>
    <property type="project" value="UniProtKB-KW"/>
</dbReference>
<dbReference type="SUPFAM" id="SSF158702">
    <property type="entry name" value="Sec63 N-terminal domain-like"/>
    <property type="match status" value="1"/>
</dbReference>
<feature type="compositionally biased region" description="Polar residues" evidence="28">
    <location>
        <begin position="1155"/>
        <end position="1177"/>
    </location>
</feature>
<dbReference type="CDD" id="cd18795">
    <property type="entry name" value="SF2_C_Ski2"/>
    <property type="match status" value="1"/>
</dbReference>
<keyword evidence="11" id="KW-0548">Nucleotidyltransferase</keyword>
<dbReference type="RefSeq" id="XP_017348124.1">
    <property type="nucleotide sequence ID" value="XM_017492635.3"/>
</dbReference>
<comment type="catalytic activity">
    <reaction evidence="22">
        <text>ATP + H2O = ADP + phosphate + H(+)</text>
        <dbReference type="Rhea" id="RHEA:13065"/>
        <dbReference type="ChEBI" id="CHEBI:15377"/>
        <dbReference type="ChEBI" id="CHEBI:15378"/>
        <dbReference type="ChEBI" id="CHEBI:30616"/>
        <dbReference type="ChEBI" id="CHEBI:43474"/>
        <dbReference type="ChEBI" id="CHEBI:456216"/>
        <dbReference type="EC" id="3.6.4.12"/>
    </reaction>
</comment>
<keyword evidence="19" id="KW-0234">DNA repair</keyword>
<dbReference type="SMART" id="SM00482">
    <property type="entry name" value="POLAc"/>
    <property type="match status" value="1"/>
</dbReference>
<dbReference type="InterPro" id="IPR019760">
    <property type="entry name" value="DNA-dir_DNA_pol_A_CS"/>
</dbReference>
<comment type="catalytic activity">
    <reaction evidence="23">
        <text>DNA(n) + a 2'-deoxyribonucleoside 5'-triphosphate = DNA(n+1) + diphosphate</text>
        <dbReference type="Rhea" id="RHEA:22508"/>
        <dbReference type="Rhea" id="RHEA-COMP:17339"/>
        <dbReference type="Rhea" id="RHEA-COMP:17340"/>
        <dbReference type="ChEBI" id="CHEBI:33019"/>
        <dbReference type="ChEBI" id="CHEBI:61560"/>
        <dbReference type="ChEBI" id="CHEBI:173112"/>
        <dbReference type="EC" id="2.7.7.49"/>
    </reaction>
</comment>
<dbReference type="Gene3D" id="3.30.70.370">
    <property type="match status" value="1"/>
</dbReference>
<dbReference type="Pfam" id="PF20470">
    <property type="entry name" value="HTH_61"/>
    <property type="match status" value="1"/>
</dbReference>
<feature type="region of interest" description="Disordered" evidence="28">
    <location>
        <begin position="1229"/>
        <end position="1253"/>
    </location>
</feature>
<evidence type="ECO:0000256" key="1">
    <source>
        <dbReference type="ARBA" id="ARBA00001946"/>
    </source>
</evidence>
<reference evidence="30" key="2">
    <citation type="submission" date="2025-08" db="UniProtKB">
        <authorList>
            <consortium name="RefSeq"/>
        </authorList>
    </citation>
    <scope>IDENTIFICATION</scope>
    <source>
        <tissue evidence="30">Blood</tissue>
    </source>
</reference>
<reference evidence="29" key="1">
    <citation type="journal article" date="2016" name="Nat. Commun.">
        <title>The channel catfish genome sequence provides insights into the evolution of scale formation in teleosts.</title>
        <authorList>
            <person name="Liu Z."/>
            <person name="Liu S."/>
            <person name="Yao J."/>
            <person name="Bao L."/>
            <person name="Zhang J."/>
            <person name="Li Y."/>
            <person name="Jiang C."/>
            <person name="Sun L."/>
            <person name="Wang R."/>
            <person name="Zhang Y."/>
            <person name="Zhou T."/>
            <person name="Zeng Q."/>
            <person name="Fu Q."/>
            <person name="Gao S."/>
            <person name="Li N."/>
            <person name="Koren S."/>
            <person name="Jiang Y."/>
            <person name="Zimin A."/>
            <person name="Xu P."/>
            <person name="Phillippy A.M."/>
            <person name="Geng X."/>
            <person name="Song L."/>
            <person name="Sun F."/>
            <person name="Li C."/>
            <person name="Wang X."/>
            <person name="Chen A."/>
            <person name="Jin Y."/>
            <person name="Yuan Z."/>
            <person name="Yang Y."/>
            <person name="Tan S."/>
            <person name="Peatman E."/>
            <person name="Lu J."/>
            <person name="Qin Z."/>
            <person name="Dunham R."/>
            <person name="Li Z."/>
            <person name="Sonstegard T."/>
            <person name="Feng J."/>
            <person name="Danzmann R.G."/>
            <person name="Schroeder S."/>
            <person name="Scheffler B."/>
            <person name="Duke M.V."/>
            <person name="Ballard L."/>
            <person name="Kucuktas H."/>
            <person name="Kaltenboeck L."/>
            <person name="Liu H."/>
            <person name="Armbruster J."/>
            <person name="Xie Y."/>
            <person name="Kirby M.L."/>
            <person name="Tian Y."/>
            <person name="Flanagan M.E."/>
            <person name="Mu W."/>
            <person name="Waldbieser G.C."/>
        </authorList>
    </citation>
    <scope>NUCLEOTIDE SEQUENCE [LARGE SCALE GENOMIC DNA]</scope>
    <source>
        <strain evidence="29">SDA103</strain>
    </source>
</reference>
<feature type="region of interest" description="Disordered" evidence="28">
    <location>
        <begin position="65"/>
        <end position="148"/>
    </location>
</feature>
<keyword evidence="20" id="KW-0539">Nucleus</keyword>
<feature type="compositionally biased region" description="Basic and acidic residues" evidence="28">
    <location>
        <begin position="170"/>
        <end position="182"/>
    </location>
</feature>
<feature type="region of interest" description="Disordered" evidence="28">
    <location>
        <begin position="1"/>
        <end position="52"/>
    </location>
</feature>
<feature type="compositionally biased region" description="Basic and acidic residues" evidence="28">
    <location>
        <begin position="93"/>
        <end position="115"/>
    </location>
</feature>
<keyword evidence="8" id="KW-0158">Chromosome</keyword>
<dbReference type="Proteomes" id="UP000221080">
    <property type="component" value="Chromosome 18"/>
</dbReference>
<dbReference type="KEGG" id="ipu:108278905"/>
<evidence type="ECO:0000313" key="30">
    <source>
        <dbReference type="RefSeq" id="XP_017348124.1"/>
    </source>
</evidence>
<evidence type="ECO:0000256" key="22">
    <source>
        <dbReference type="ARBA" id="ARBA00047995"/>
    </source>
</evidence>
<gene>
    <name evidence="30" type="primary">polq</name>
</gene>
<evidence type="ECO:0000256" key="4">
    <source>
        <dbReference type="ARBA" id="ARBA00007705"/>
    </source>
</evidence>
<dbReference type="Pfam" id="PF00270">
    <property type="entry name" value="DEAD"/>
    <property type="match status" value="1"/>
</dbReference>
<dbReference type="InterPro" id="IPR046931">
    <property type="entry name" value="HTH_61"/>
</dbReference>
<dbReference type="GO" id="GO:0097681">
    <property type="term" value="P:double-strand break repair via alternative nonhomologous end joining"/>
    <property type="evidence" value="ECO:0007669"/>
    <property type="project" value="UniProtKB-ARBA"/>
</dbReference>
<evidence type="ECO:0000256" key="12">
    <source>
        <dbReference type="ARBA" id="ARBA00022741"/>
    </source>
</evidence>
<evidence type="ECO:0000256" key="17">
    <source>
        <dbReference type="ARBA" id="ARBA00022932"/>
    </source>
</evidence>
<keyword evidence="14" id="KW-0378">Hydrolase</keyword>
<evidence type="ECO:0000256" key="20">
    <source>
        <dbReference type="ARBA" id="ARBA00023242"/>
    </source>
</evidence>
<keyword evidence="10" id="KW-0808">Transferase</keyword>
<feature type="compositionally biased region" description="Low complexity" evidence="28">
    <location>
        <begin position="203"/>
        <end position="216"/>
    </location>
</feature>
<keyword evidence="16" id="KW-0067">ATP-binding</keyword>
<dbReference type="Pfam" id="PF21099">
    <property type="entry name" value="POLQ_helical"/>
    <property type="match status" value="1"/>
</dbReference>
<feature type="compositionally biased region" description="Polar residues" evidence="28">
    <location>
        <begin position="1793"/>
        <end position="1816"/>
    </location>
</feature>
<keyword evidence="21" id="KW-0511">Multifunctional enzyme</keyword>
<dbReference type="InterPro" id="IPR027417">
    <property type="entry name" value="P-loop_NTPase"/>
</dbReference>
<dbReference type="GO" id="GO:0005694">
    <property type="term" value="C:chromosome"/>
    <property type="evidence" value="ECO:0007669"/>
    <property type="project" value="UniProtKB-SubCell"/>
</dbReference>
<dbReference type="Gene3D" id="1.20.1060.10">
    <property type="entry name" value="Taq DNA Polymerase, Chain T, domain 4"/>
    <property type="match status" value="1"/>
</dbReference>
<evidence type="ECO:0000256" key="23">
    <source>
        <dbReference type="ARBA" id="ARBA00048173"/>
    </source>
</evidence>
<dbReference type="FunFam" id="1.20.1060.10:FF:000002">
    <property type="entry name" value="Polymerase (DNA directed), theta"/>
    <property type="match status" value="1"/>
</dbReference>
<dbReference type="InterPro" id="IPR001650">
    <property type="entry name" value="Helicase_C-like"/>
</dbReference>
<dbReference type="Gene3D" id="1.10.3380.20">
    <property type="match status" value="1"/>
</dbReference>
<dbReference type="FunFam" id="1.10.3380.20:FF:000001">
    <property type="entry name" value="DNA polymerase theta"/>
    <property type="match status" value="1"/>
</dbReference>
<proteinExistence type="inferred from homology"/>
<keyword evidence="29" id="KW-1185">Reference proteome</keyword>
<dbReference type="GO" id="GO:2000042">
    <property type="term" value="P:negative regulation of double-strand break repair via homologous recombination"/>
    <property type="evidence" value="ECO:0007669"/>
    <property type="project" value="UniProtKB-ARBA"/>
</dbReference>
<dbReference type="InterPro" id="IPR036397">
    <property type="entry name" value="RNaseH_sf"/>
</dbReference>
<evidence type="ECO:0000256" key="15">
    <source>
        <dbReference type="ARBA" id="ARBA00022806"/>
    </source>
</evidence>
<evidence type="ECO:0000256" key="10">
    <source>
        <dbReference type="ARBA" id="ARBA00022679"/>
    </source>
</evidence>
<dbReference type="PANTHER" id="PTHR10133:SF62">
    <property type="entry name" value="DNA POLYMERASE THETA"/>
    <property type="match status" value="1"/>
</dbReference>
<feature type="compositionally biased region" description="Basic and acidic residues" evidence="28">
    <location>
        <begin position="190"/>
        <end position="202"/>
    </location>
</feature>
<evidence type="ECO:0000256" key="14">
    <source>
        <dbReference type="ARBA" id="ARBA00022801"/>
    </source>
</evidence>
<dbReference type="Gene3D" id="3.30.420.10">
    <property type="entry name" value="Ribonuclease H-like superfamily/Ribonuclease H"/>
    <property type="match status" value="1"/>
</dbReference>
<accession>A0A2D0SZM6</accession>
<dbReference type="OrthoDB" id="2320933at2759"/>
<comment type="subcellular location">
    <subcellularLocation>
        <location evidence="3">Chromosome</location>
    </subcellularLocation>
    <subcellularLocation>
        <location evidence="2">Nucleus</location>
    </subcellularLocation>
</comment>
<dbReference type="SUPFAM" id="SSF56672">
    <property type="entry name" value="DNA/RNA polymerases"/>
    <property type="match status" value="1"/>
</dbReference>
<dbReference type="InterPro" id="IPR001098">
    <property type="entry name" value="DNA-dir_DNA_pol_A_palm_dom"/>
</dbReference>
<dbReference type="GO" id="GO:0003964">
    <property type="term" value="F:RNA-directed DNA polymerase activity"/>
    <property type="evidence" value="ECO:0007669"/>
    <property type="project" value="UniProtKB-EC"/>
</dbReference>
<dbReference type="PROSITE" id="PS51192">
    <property type="entry name" value="HELICASE_ATP_BIND_1"/>
    <property type="match status" value="1"/>
</dbReference>
<evidence type="ECO:0000256" key="7">
    <source>
        <dbReference type="ARBA" id="ARBA00012551"/>
    </source>
</evidence>
<feature type="region of interest" description="Disordered" evidence="28">
    <location>
        <begin position="1367"/>
        <end position="1397"/>
    </location>
</feature>
<evidence type="ECO:0000256" key="2">
    <source>
        <dbReference type="ARBA" id="ARBA00004123"/>
    </source>
</evidence>
<dbReference type="InterPro" id="IPR048960">
    <property type="entry name" value="POLQ-like_helical"/>
</dbReference>
<feature type="region of interest" description="Disordered" evidence="28">
    <location>
        <begin position="161"/>
        <end position="217"/>
    </location>
</feature>
<evidence type="ECO:0000256" key="9">
    <source>
        <dbReference type="ARBA" id="ARBA00022553"/>
    </source>
</evidence>
<feature type="region of interest" description="Disordered" evidence="28">
    <location>
        <begin position="1793"/>
        <end position="1819"/>
    </location>
</feature>
<dbReference type="CDD" id="cd18026">
    <property type="entry name" value="DEXHc_POLQ-like"/>
    <property type="match status" value="1"/>
</dbReference>
<name>A0A2D0SZM6_ICTPU</name>
<dbReference type="GeneID" id="108278905"/>
<dbReference type="Pfam" id="PF00271">
    <property type="entry name" value="Helicase_C"/>
    <property type="match status" value="1"/>
</dbReference>
<feature type="compositionally biased region" description="Basic and acidic residues" evidence="28">
    <location>
        <begin position="1372"/>
        <end position="1389"/>
    </location>
</feature>
<dbReference type="GO" id="GO:0005634">
    <property type="term" value="C:nucleus"/>
    <property type="evidence" value="ECO:0007669"/>
    <property type="project" value="UniProtKB-SubCell"/>
</dbReference>
<evidence type="ECO:0000256" key="8">
    <source>
        <dbReference type="ARBA" id="ARBA00022454"/>
    </source>
</evidence>
<evidence type="ECO:0000256" key="28">
    <source>
        <dbReference type="SAM" id="MobiDB-lite"/>
    </source>
</evidence>
<evidence type="ECO:0000313" key="29">
    <source>
        <dbReference type="Proteomes" id="UP000221080"/>
    </source>
</evidence>
<comment type="subunit">
    <text evidence="25">Homomultimer; forms homodimers and homotetramers. Interacts with RAD51. Interacts with ORC2 and ORC4. Interacts with RHNO1; interaction takes place during mitosis and promotes POLQ recruitment to DNA damage sites. Interacts (when phosphorylated) with TOPBP1 (via BRCT domains 7 and 8); promoting POLQ recruitment to DNA damage sites.</text>
</comment>
<dbReference type="PANTHER" id="PTHR10133">
    <property type="entry name" value="DNA POLYMERASE I"/>
    <property type="match status" value="1"/>
</dbReference>
<dbReference type="GO" id="GO:0003677">
    <property type="term" value="F:DNA binding"/>
    <property type="evidence" value="ECO:0007669"/>
    <property type="project" value="InterPro"/>
</dbReference>
<dbReference type="Gene3D" id="3.40.50.300">
    <property type="entry name" value="P-loop containing nucleotide triphosphate hydrolases"/>
    <property type="match status" value="2"/>
</dbReference>
<dbReference type="FunFam" id="1.10.150.20:FF:000036">
    <property type="entry name" value="Polymerase (DNA directed), theta"/>
    <property type="match status" value="1"/>
</dbReference>
<sequence length="2615" mass="290708">MNCPPRTFYLGQHPITKKNGLPLDEKPATRRSSRLHHAQPSEHGRQKRGCFNSTSTMQNEMKQLMPVDSTSVKDAGNIKESKLTKGTYGMPVKEPKLPEKRAHLSEISENGHHEPQGQSAENIRPSDPAPSSPLLENGRTKMHAKKAKDWKDLAQRLLFSETKSSSTGRQKRDQESEFEHATESFSPHKKLPDNRPKLKFRGETSATGSNGSTNNSKDYILFSPARMAAAKKRSGFHLQKRSHGNLSVSVLTPPPGLDLSSLCSLPSEAGHSIHMVIPADQSDKLLLSSWGLPKPVLETYQSLGVKQMFEWQAECLTLGKVLEGSNLVYSAPTSAGKTLVSELLILKRVLETRRKAIFILPFVSVAREKMFYLQTVFQEAGVRVEGYMGSTSAAGGFSALDVAVCTIEKANGLINRLIEEDRMDLLGIVVVDELHMLGDSGRGYLLELLLTKIKYIAKKTGEKCSDKSSTDGVQIVGMSATLPNLDLLACWLDAELYHTDYRPVPLMEWVKIGANIYDGSMNLVRPFTPALLVKGDDDHIVSLCFETVQAGHAALLFCPSKNWCEKLADSIAREFYNLHHLENQSESEVHSVSLNLEGLQDVVAQLKRTPAGLDEILKRTVLWGVAFHHAGLTFDERDILEGAFRQGFLRVLVATSTLSSGVNLPARRVIIRTPVFNGHLLDILTYKQMVGRAGRKGVDTVGESVLVCKESERMKGMSLIQGSLKPISSCLVKREGEEVTTSMLRAILEIIVGEVASTPEEVRMYASCTLLAASMASDQPDQPGAARSLGAIEACMDWLMDNEFIHIQKEGDEEKYCPSHLGSATLSSSLSPQEALGIFADLQRAMKGFVLENDLHILYQITPVYVDWTTIDWYQFFCLWEQLPSAMKRVADMVGIQEGFLARSVSGKLIAKTEKQRRQMAIHKRFFTTLVLFDLVNEEPLGAVAKKYGCSRGQLQSLQQSASTYAGMVTVFCNRLGWHNLELLLSQFQSRLSFGVQRELCDLVRISLLNAQRARALYSAGLVAVAEVARANITDVEKALRKAVPFKSSRQAVDESEEEAQERRSMRCIWVSGKKALTESEAAQQIVLEARLLLQQDLAILGVEWNPNSGSPEARTNSSDESTDSSLQFPSKVSSNKKNVRTEKLRKVIKGQRIQADQNPPSENAQRHTNPKSSTANLENTMDTEQQSNALHKVLKSISAKDKIGQNGCDTTKISSGILAHCSHSSDLHFNSTSCNDQRSASPLSKRRRVEDDEIKVDSGVRVTEVGKPCPVTDAEVRQTSTASLNKCYSELSTGKTVEVTKPQSTALYHNHKPETSIPFHLGETPTLTRQPHFPSSEKTLADNTKNEYRGLNEISRMTVYEKVTQQGTHTDCNKNESKGNEKREEMRRQPSTSTSVDFLVSSDIKCRVASPDLYMGDLEEFSDSFQLDTQTERMLLPEDKLPHSNGNSKANHEFRTAHSYVGTGQISHSENENLVPEKRHEQKNNKDPNSGASLVSDNIPNELPSVKAKPKYNISLTDSQMENLLNFTNQTTESCEMHLQSKPQGQTDNSDTVTKEIPEGIVDNSPNRSSSFLFDSLYDSSILEAMEDEAGFAEESERDKAVDANTSSRAPTVALNEENKIVVGIDEQEAVQWGESSFNLSEWGDSLLIGEHYLEKRNSDFKICTGPKDSSSESEKPCYTDDVSEIQVSQSSVPHSKSATDTSYHLSPGMQDIFDKWSDQFSTFHEPPEQTLASVMEQKVESEFEPENANQRGSFSEVLHIVKPNSVNRDLIPPTPVCEPVTPRVKMTTSAVHSPLNHQNHIESRLNSSPNSGPEDNQKLCEELKASSQLETSQTDEGFSLRLSEDASISGSNFSSPESFSIIDVASDKRLFETFVKEWEKKKRFSLAVACERKDGTAQPESVIGSKFNKATTPMRTKRRDGFAIKGHENLIVTGLSICWGGKDAYYVSLQQEQADMADISASLAPPPLDKNLAVGERMKSIQACVTRSTSGAEGVTVAYDYIQVYKTLVLACGLSIRGVFEDPKVACWLLDPGSKERTLHNMVTNFTPLDLPLLEGISPGQGVESLGIYGDASHSGRYRAAIESVIIFRVMTQLNVLMEKDGFLDVFQRVEMPTQYCLALLELNGIGFSVAECEAQKHVMQAKLRDLENKAYQLAGHSFSLTSPEDVAEVLFLELKLPPNGDLNSLKNKKTLGYTRRGGAGGRVKLSKQFSTTKDVLEKLKPLHHLPGIILEWRRITNAMTKVVFPLQREKCWHPKLEMDRIYPVSQSHTATGRVSFTEPNIQNVPKDFEIQMPTLIGESQPSQNNIISSKTRAKISRTRQQLVSLIKDSDRSPEKGMPFSVSMRHAFVPFSGGLILAADYSQLELRILAHLSRDRRLLQVLNSGEDVFKSIAAEWKMVDRESVDDCMRQQAKQICYGIIYGMGAKSLGEQMGIDENDAACYIETFKSRYTGIQAFLRETVKNCSKNGYVKTLLGRKRFLPGIKESNMYIKSHAERQAVNTTVQGSAADIVKLATINIQRRLEMAFPEVLLSHQHYPGGTDNGRCRPRARPSRGAFFILQLHDELIYEVAEEDIIQVAQIVKREMEIAVKLYVKLRAKVKVGPSWGNLQELDI</sequence>
<keyword evidence="17" id="KW-0239">DNA-directed DNA polymerase</keyword>
<evidence type="ECO:0000256" key="13">
    <source>
        <dbReference type="ARBA" id="ARBA00022763"/>
    </source>
</evidence>
<dbReference type="FunFam" id="3.30.420.10:FF:000259">
    <property type="entry name" value="Polymerase (DNA directed), theta"/>
    <property type="match status" value="1"/>
</dbReference>
<feature type="region of interest" description="Disordered" evidence="28">
    <location>
        <begin position="1104"/>
        <end position="1177"/>
    </location>
</feature>
<organism evidence="29 30">
    <name type="scientific">Ictalurus punctatus</name>
    <name type="common">Channel catfish</name>
    <name type="synonym">Silurus punctatus</name>
    <dbReference type="NCBI Taxonomy" id="7998"/>
    <lineage>
        <taxon>Eukaryota</taxon>
        <taxon>Metazoa</taxon>
        <taxon>Chordata</taxon>
        <taxon>Craniata</taxon>
        <taxon>Vertebrata</taxon>
        <taxon>Euteleostomi</taxon>
        <taxon>Actinopterygii</taxon>
        <taxon>Neopterygii</taxon>
        <taxon>Teleostei</taxon>
        <taxon>Ostariophysi</taxon>
        <taxon>Siluriformes</taxon>
        <taxon>Ictaluridae</taxon>
        <taxon>Ictalurus</taxon>
    </lineage>
</organism>
<evidence type="ECO:0000256" key="6">
    <source>
        <dbReference type="ARBA" id="ARBA00012493"/>
    </source>
</evidence>
<evidence type="ECO:0000256" key="5">
    <source>
        <dbReference type="ARBA" id="ARBA00012417"/>
    </source>
</evidence>
<dbReference type="EC" id="2.7.7.7" evidence="5"/>
<dbReference type="InterPro" id="IPR011545">
    <property type="entry name" value="DEAD/DEAH_box_helicase_dom"/>
</dbReference>
<dbReference type="GO" id="GO:0006261">
    <property type="term" value="P:DNA-templated DNA replication"/>
    <property type="evidence" value="ECO:0007669"/>
    <property type="project" value="InterPro"/>
</dbReference>
<dbReference type="EC" id="2.7.7.49" evidence="6"/>
<dbReference type="GO" id="GO:0003678">
    <property type="term" value="F:DNA helicase activity"/>
    <property type="evidence" value="ECO:0007669"/>
    <property type="project" value="UniProtKB-EC"/>
</dbReference>
<feature type="compositionally biased region" description="Polar residues" evidence="28">
    <location>
        <begin position="1106"/>
        <end position="1137"/>
    </location>
</feature>
<keyword evidence="13" id="KW-0227">DNA damage</keyword>
<dbReference type="Pfam" id="PF00476">
    <property type="entry name" value="DNA_pol_A"/>
    <property type="match status" value="1"/>
</dbReference>
<feature type="compositionally biased region" description="Polar residues" evidence="28">
    <location>
        <begin position="1488"/>
        <end position="1500"/>
    </location>
</feature>
<comment type="cofactor">
    <cofactor evidence="1">
        <name>Mg(2+)</name>
        <dbReference type="ChEBI" id="CHEBI:18420"/>
    </cofactor>
</comment>
<dbReference type="SMART" id="SM00487">
    <property type="entry name" value="DEXDc"/>
    <property type="match status" value="1"/>
</dbReference>
<dbReference type="PROSITE" id="PS51194">
    <property type="entry name" value="HELICASE_CTER"/>
    <property type="match status" value="1"/>
</dbReference>
<comment type="similarity">
    <text evidence="4">Belongs to the DNA polymerase type-A family.</text>
</comment>
<dbReference type="GO" id="GO:0003887">
    <property type="term" value="F:DNA-directed DNA polymerase activity"/>
    <property type="evidence" value="ECO:0007669"/>
    <property type="project" value="UniProtKB-KW"/>
</dbReference>
<dbReference type="InterPro" id="IPR043502">
    <property type="entry name" value="DNA/RNA_pol_sf"/>
</dbReference>